<comment type="caution">
    <text evidence="2">The sequence shown here is derived from an EMBL/GenBank/DDBJ whole genome shotgun (WGS) entry which is preliminary data.</text>
</comment>
<proteinExistence type="predicted"/>
<gene>
    <name evidence="2" type="ORF">GTA08_BOTSDO09169</name>
</gene>
<reference evidence="2" key="1">
    <citation type="submission" date="2020-04" db="EMBL/GenBank/DDBJ databases">
        <title>Genome Assembly and Annotation of Botryosphaeria dothidea sdau 11-99, a Latent Pathogen of Apple Fruit Ring Rot in China.</title>
        <authorList>
            <person name="Yu C."/>
            <person name="Diao Y."/>
            <person name="Lu Q."/>
            <person name="Zhao J."/>
            <person name="Cui S."/>
            <person name="Peng C."/>
            <person name="He B."/>
            <person name="Liu H."/>
        </authorList>
    </citation>
    <scope>NUCLEOTIDE SEQUENCE [LARGE SCALE GENOMIC DNA]</scope>
    <source>
        <strain evidence="2">Sdau11-99</strain>
    </source>
</reference>
<accession>A0A8H4IMF7</accession>
<feature type="chain" id="PRO_5034757094" evidence="1">
    <location>
        <begin position="22"/>
        <end position="103"/>
    </location>
</feature>
<feature type="signal peptide" evidence="1">
    <location>
        <begin position="1"/>
        <end position="21"/>
    </location>
</feature>
<evidence type="ECO:0000313" key="3">
    <source>
        <dbReference type="Proteomes" id="UP000572817"/>
    </source>
</evidence>
<name>A0A8H4IMF7_9PEZI</name>
<dbReference type="Proteomes" id="UP000572817">
    <property type="component" value="Unassembled WGS sequence"/>
</dbReference>
<organism evidence="2 3">
    <name type="scientific">Botryosphaeria dothidea</name>
    <dbReference type="NCBI Taxonomy" id="55169"/>
    <lineage>
        <taxon>Eukaryota</taxon>
        <taxon>Fungi</taxon>
        <taxon>Dikarya</taxon>
        <taxon>Ascomycota</taxon>
        <taxon>Pezizomycotina</taxon>
        <taxon>Dothideomycetes</taxon>
        <taxon>Dothideomycetes incertae sedis</taxon>
        <taxon>Botryosphaeriales</taxon>
        <taxon>Botryosphaeriaceae</taxon>
        <taxon>Botryosphaeria</taxon>
    </lineage>
</organism>
<evidence type="ECO:0000256" key="1">
    <source>
        <dbReference type="SAM" id="SignalP"/>
    </source>
</evidence>
<dbReference type="EMBL" id="WWBZ02000062">
    <property type="protein sequence ID" value="KAF4303037.1"/>
    <property type="molecule type" value="Genomic_DNA"/>
</dbReference>
<evidence type="ECO:0000313" key="2">
    <source>
        <dbReference type="EMBL" id="KAF4303037.1"/>
    </source>
</evidence>
<sequence>MHVNAVAFFTLALTGATFVTAAPAESPTSTTKDPATPVINEEPSKQCSIIQPFGWIDTPCDWKTCIHFHGEKACLLSYCEARDGPQETGQCFCTCGEYVSCHH</sequence>
<keyword evidence="1" id="KW-0732">Signal</keyword>
<dbReference type="AlphaFoldDB" id="A0A8H4IMF7"/>
<keyword evidence="3" id="KW-1185">Reference proteome</keyword>
<protein>
    <submittedName>
        <fullName evidence="2">Uncharacterized protein</fullName>
    </submittedName>
</protein>